<accession>A0A0A0I119</accession>
<gene>
    <name evidence="1" type="ORF">Z955_15100</name>
</gene>
<dbReference type="Proteomes" id="UP000030014">
    <property type="component" value="Unassembled WGS sequence"/>
</dbReference>
<sequence>MKQIGGDNKLSNNMINKQNLLTYLIKELEKENYTEDMLHNEYTYNWMQGYKRGILSTIELINRYIEKEN</sequence>
<proteinExistence type="predicted"/>
<reference evidence="1 2" key="1">
    <citation type="submission" date="2014-01" db="EMBL/GenBank/DDBJ databases">
        <title>Plasmidome dynamics in the species complex Clostridium novyi sensu lato converts strains of independent lineages into distinctly different pathogens.</title>
        <authorList>
            <person name="Skarin H."/>
            <person name="Segerman B."/>
        </authorList>
    </citation>
    <scope>NUCLEOTIDE SEQUENCE [LARGE SCALE GENOMIC DNA]</scope>
    <source>
        <strain evidence="1 2">DC5</strain>
    </source>
</reference>
<protein>
    <submittedName>
        <fullName evidence="1">Uncharacterized protein</fullName>
    </submittedName>
</protein>
<evidence type="ECO:0000313" key="2">
    <source>
        <dbReference type="Proteomes" id="UP000030014"/>
    </source>
</evidence>
<dbReference type="AlphaFoldDB" id="A0A0A0I119"/>
<comment type="caution">
    <text evidence="1">The sequence shown here is derived from an EMBL/GenBank/DDBJ whole genome shotgun (WGS) entry which is preliminary data.</text>
</comment>
<organism evidence="1 2">
    <name type="scientific">Clostridium botulinum C/D str. DC5</name>
    <dbReference type="NCBI Taxonomy" id="1443128"/>
    <lineage>
        <taxon>Bacteria</taxon>
        <taxon>Bacillati</taxon>
        <taxon>Bacillota</taxon>
        <taxon>Clostridia</taxon>
        <taxon>Eubacteriales</taxon>
        <taxon>Clostridiaceae</taxon>
        <taxon>Clostridium</taxon>
    </lineage>
</organism>
<evidence type="ECO:0000313" key="1">
    <source>
        <dbReference type="EMBL" id="KGM93305.1"/>
    </source>
</evidence>
<dbReference type="EMBL" id="JDRY01000170">
    <property type="protein sequence ID" value="KGM93305.1"/>
    <property type="molecule type" value="Genomic_DNA"/>
</dbReference>
<name>A0A0A0I119_CLOBO</name>